<evidence type="ECO:0000313" key="5">
    <source>
        <dbReference type="EMBL" id="KAK9747133.1"/>
    </source>
</evidence>
<dbReference type="InterPro" id="IPR027417">
    <property type="entry name" value="P-loop_NTPase"/>
</dbReference>
<keyword evidence="3 4" id="KW-0418">Kinase</keyword>
<dbReference type="GO" id="GO:0019205">
    <property type="term" value="F:nucleobase-containing compound kinase activity"/>
    <property type="evidence" value="ECO:0007669"/>
    <property type="project" value="InterPro"/>
</dbReference>
<keyword evidence="1 4" id="KW-0808">Transferase</keyword>
<evidence type="ECO:0000256" key="2">
    <source>
        <dbReference type="ARBA" id="ARBA00022741"/>
    </source>
</evidence>
<reference evidence="5 6" key="1">
    <citation type="journal article" date="2024" name="BMC Genomics">
        <title>De novo assembly and annotation of Popillia japonica's genome with initial clues to its potential as an invasive pest.</title>
        <authorList>
            <person name="Cucini C."/>
            <person name="Boschi S."/>
            <person name="Funari R."/>
            <person name="Cardaioli E."/>
            <person name="Iannotti N."/>
            <person name="Marturano G."/>
            <person name="Paoli F."/>
            <person name="Bruttini M."/>
            <person name="Carapelli A."/>
            <person name="Frati F."/>
            <person name="Nardi F."/>
        </authorList>
    </citation>
    <scope>NUCLEOTIDE SEQUENCE [LARGE SCALE GENOMIC DNA]</scope>
    <source>
        <strain evidence="5">DMR45628</strain>
    </source>
</reference>
<evidence type="ECO:0000256" key="4">
    <source>
        <dbReference type="RuleBase" id="RU003330"/>
    </source>
</evidence>
<evidence type="ECO:0008006" key="7">
    <source>
        <dbReference type="Google" id="ProtNLM"/>
    </source>
</evidence>
<dbReference type="EMBL" id="JASPKY010000034">
    <property type="protein sequence ID" value="KAK9747133.1"/>
    <property type="molecule type" value="Genomic_DNA"/>
</dbReference>
<dbReference type="PANTHER" id="PTHR23359">
    <property type="entry name" value="NUCLEOTIDE KINASE"/>
    <property type="match status" value="1"/>
</dbReference>
<keyword evidence="6" id="KW-1185">Reference proteome</keyword>
<gene>
    <name evidence="5" type="ORF">QE152_g5564</name>
</gene>
<organism evidence="5 6">
    <name type="scientific">Popillia japonica</name>
    <name type="common">Japanese beetle</name>
    <dbReference type="NCBI Taxonomy" id="7064"/>
    <lineage>
        <taxon>Eukaryota</taxon>
        <taxon>Metazoa</taxon>
        <taxon>Ecdysozoa</taxon>
        <taxon>Arthropoda</taxon>
        <taxon>Hexapoda</taxon>
        <taxon>Insecta</taxon>
        <taxon>Pterygota</taxon>
        <taxon>Neoptera</taxon>
        <taxon>Endopterygota</taxon>
        <taxon>Coleoptera</taxon>
        <taxon>Polyphaga</taxon>
        <taxon>Scarabaeiformia</taxon>
        <taxon>Scarabaeidae</taxon>
        <taxon>Rutelinae</taxon>
        <taxon>Popillia</taxon>
    </lineage>
</organism>
<accession>A0AAW1MMJ2</accession>
<evidence type="ECO:0000256" key="1">
    <source>
        <dbReference type="ARBA" id="ARBA00022679"/>
    </source>
</evidence>
<dbReference type="Pfam" id="PF00406">
    <property type="entry name" value="ADK"/>
    <property type="match status" value="1"/>
</dbReference>
<evidence type="ECO:0000256" key="3">
    <source>
        <dbReference type="ARBA" id="ARBA00022777"/>
    </source>
</evidence>
<dbReference type="AlphaFoldDB" id="A0AAW1MMJ2"/>
<comment type="caution">
    <text evidence="5">The sequence shown here is derived from an EMBL/GenBank/DDBJ whole genome shotgun (WGS) entry which is preliminary data.</text>
</comment>
<protein>
    <recommendedName>
        <fullName evidence="7">Adenylate kinase</fullName>
    </recommendedName>
</protein>
<comment type="similarity">
    <text evidence="4">Belongs to the adenylate kinase family.</text>
</comment>
<dbReference type="SUPFAM" id="SSF52540">
    <property type="entry name" value="P-loop containing nucleoside triphosphate hydrolases"/>
    <property type="match status" value="1"/>
</dbReference>
<sequence>MEVLIEVCRSMGWCWCWPKKRLEDGYDLEHFLNLRLPIFWVMGPPGCGKTTIATALAKASNYRLIGENKPTGQKRNCQKRLAWKSDSSIYERRQIAACPNEIVLNLLKEIFYLTCDESEGYILDGFPLDLRQAKQFQFEICKVYIIIYPTLPVDAFLKRFFENGGSREDREKVRVNHIECSQACQEVYRRYEQKTLKCVTIYETEILMNSLLCDLERFFGYHFQSYAQQEEQV</sequence>
<dbReference type="PRINTS" id="PR00094">
    <property type="entry name" value="ADENYLTKNASE"/>
</dbReference>
<name>A0AAW1MMJ2_POPJA</name>
<dbReference type="Proteomes" id="UP001458880">
    <property type="component" value="Unassembled WGS sequence"/>
</dbReference>
<dbReference type="Gene3D" id="3.40.50.300">
    <property type="entry name" value="P-loop containing nucleotide triphosphate hydrolases"/>
    <property type="match status" value="1"/>
</dbReference>
<dbReference type="GO" id="GO:0006139">
    <property type="term" value="P:nucleobase-containing compound metabolic process"/>
    <property type="evidence" value="ECO:0007669"/>
    <property type="project" value="InterPro"/>
</dbReference>
<keyword evidence="2" id="KW-0547">Nucleotide-binding</keyword>
<evidence type="ECO:0000313" key="6">
    <source>
        <dbReference type="Proteomes" id="UP001458880"/>
    </source>
</evidence>
<dbReference type="GO" id="GO:0005524">
    <property type="term" value="F:ATP binding"/>
    <property type="evidence" value="ECO:0007669"/>
    <property type="project" value="InterPro"/>
</dbReference>
<dbReference type="InterPro" id="IPR000850">
    <property type="entry name" value="Adenylat/UMP-CMP_kin"/>
</dbReference>
<proteinExistence type="inferred from homology"/>